<dbReference type="Pfam" id="PF13344">
    <property type="entry name" value="Hydrolase_6"/>
    <property type="match status" value="1"/>
</dbReference>
<keyword evidence="2" id="KW-1185">Reference proteome</keyword>
<dbReference type="STRING" id="694573.A0A194V7P0"/>
<gene>
    <name evidence="1" type="ORF">VP1G_07054</name>
</gene>
<evidence type="ECO:0000313" key="1">
    <source>
        <dbReference type="EMBL" id="KUI59836.1"/>
    </source>
</evidence>
<name>A0A194V7P0_CYTMA</name>
<dbReference type="InterPro" id="IPR023214">
    <property type="entry name" value="HAD_sf"/>
</dbReference>
<dbReference type="Proteomes" id="UP000078576">
    <property type="component" value="Unassembled WGS sequence"/>
</dbReference>
<reference evidence="2" key="1">
    <citation type="submission" date="2014-12" db="EMBL/GenBank/DDBJ databases">
        <title>Genome Sequence of Valsa Canker Pathogens Uncovers a Specific Adaption of Colonization on Woody Bark.</title>
        <authorList>
            <person name="Yin Z."/>
            <person name="Liu H."/>
            <person name="Gao X."/>
            <person name="Li Z."/>
            <person name="Song N."/>
            <person name="Ke X."/>
            <person name="Dai Q."/>
            <person name="Wu Y."/>
            <person name="Sun Y."/>
            <person name="Xu J.-R."/>
            <person name="Kang Z.K."/>
            <person name="Wang L."/>
            <person name="Huang L."/>
        </authorList>
    </citation>
    <scope>NUCLEOTIDE SEQUENCE [LARGE SCALE GENOMIC DNA]</scope>
    <source>
        <strain evidence="2">SXYL134</strain>
    </source>
</reference>
<dbReference type="AlphaFoldDB" id="A0A194V7P0"/>
<dbReference type="GO" id="GO:0005739">
    <property type="term" value="C:mitochondrion"/>
    <property type="evidence" value="ECO:0007669"/>
    <property type="project" value="TreeGrafter"/>
</dbReference>
<sequence length="313" mass="34804">MANGTVHNDNCLPGGLHLERLSLQDKQPRARAIADLQKAPHDFAFAFDIDGVLVRGKVPIPGAKQALETLQANSIPFILLTNGGGLTEAGHAERVGQRLTMQIDDDQFVQSHTPFKLFLEQYKDEWILVLGGHRHTVKELAAMYGFKKDRIITTSDVTKHHPSIHPFPWATPHAIPRLAQGGFRAALEGVWAASTKGKAKLEFWTCGKPTTTTYEYAEKILEKYYRKNNPDPKNTIKTVYMIGDNPESDICGALLADENSHLIWRSCLVETGVHKSGTEPAYTPTKTLSGVWEAVRWVIEKECKVDIGALQNN</sequence>
<dbReference type="PANTHER" id="PTHR14269:SF57">
    <property type="entry name" value="SUPERFAMILY HYDROLASE, PUTATIVE (AFU_ORTHOLOGUE AFUA_2G02580)-RELATED"/>
    <property type="match status" value="1"/>
</dbReference>
<dbReference type="InterPro" id="IPR050324">
    <property type="entry name" value="CDP-alcohol_PTase-I"/>
</dbReference>
<dbReference type="Gene3D" id="3.40.50.1000">
    <property type="entry name" value="HAD superfamily/HAD-like"/>
    <property type="match status" value="3"/>
</dbReference>
<dbReference type="SUPFAM" id="SSF56784">
    <property type="entry name" value="HAD-like"/>
    <property type="match status" value="1"/>
</dbReference>
<dbReference type="InterPro" id="IPR006357">
    <property type="entry name" value="HAD-SF_hydro_IIA"/>
</dbReference>
<evidence type="ECO:0008006" key="3">
    <source>
        <dbReference type="Google" id="ProtNLM"/>
    </source>
</evidence>
<evidence type="ECO:0000313" key="2">
    <source>
        <dbReference type="Proteomes" id="UP000078576"/>
    </source>
</evidence>
<dbReference type="Pfam" id="PF13242">
    <property type="entry name" value="Hydrolase_like"/>
    <property type="match status" value="1"/>
</dbReference>
<dbReference type="GO" id="GO:0046474">
    <property type="term" value="P:glycerophospholipid biosynthetic process"/>
    <property type="evidence" value="ECO:0007669"/>
    <property type="project" value="TreeGrafter"/>
</dbReference>
<protein>
    <recommendedName>
        <fullName evidence="3">CDP-alcohol phosphatidyltransferase class-I family protein C22A12.08c</fullName>
    </recommendedName>
</protein>
<accession>A0A194V7P0</accession>
<dbReference type="InterPro" id="IPR036412">
    <property type="entry name" value="HAD-like_sf"/>
</dbReference>
<organism evidence="1 2">
    <name type="scientific">Cytospora mali</name>
    <name type="common">Apple Valsa canker fungus</name>
    <name type="synonym">Valsa mali</name>
    <dbReference type="NCBI Taxonomy" id="578113"/>
    <lineage>
        <taxon>Eukaryota</taxon>
        <taxon>Fungi</taxon>
        <taxon>Dikarya</taxon>
        <taxon>Ascomycota</taxon>
        <taxon>Pezizomycotina</taxon>
        <taxon>Sordariomycetes</taxon>
        <taxon>Sordariomycetidae</taxon>
        <taxon>Diaporthales</taxon>
        <taxon>Cytosporaceae</taxon>
        <taxon>Cytospora</taxon>
    </lineage>
</organism>
<dbReference type="PANTHER" id="PTHR14269">
    <property type="entry name" value="CDP-DIACYLGLYCEROL--GLYCEROL-3-PHOSPHATE 3-PHOSPHATIDYLTRANSFERASE-RELATED"/>
    <property type="match status" value="1"/>
</dbReference>
<dbReference type="EMBL" id="KN714737">
    <property type="protein sequence ID" value="KUI59836.1"/>
    <property type="molecule type" value="Genomic_DNA"/>
</dbReference>
<proteinExistence type="predicted"/>
<dbReference type="OrthoDB" id="270009at2759"/>